<dbReference type="FunFam" id="3.30.1510.10:FF:000001">
    <property type="entry name" value="Formate--tetrahydrofolate ligase"/>
    <property type="match status" value="1"/>
</dbReference>
<comment type="catalytic activity">
    <reaction evidence="6 8">
        <text>(6S)-5,6,7,8-tetrahydrofolate + formate + ATP = (6R)-10-formyltetrahydrofolate + ADP + phosphate</text>
        <dbReference type="Rhea" id="RHEA:20221"/>
        <dbReference type="ChEBI" id="CHEBI:15740"/>
        <dbReference type="ChEBI" id="CHEBI:30616"/>
        <dbReference type="ChEBI" id="CHEBI:43474"/>
        <dbReference type="ChEBI" id="CHEBI:57453"/>
        <dbReference type="ChEBI" id="CHEBI:195366"/>
        <dbReference type="ChEBI" id="CHEBI:456216"/>
        <dbReference type="EC" id="6.3.4.3"/>
    </reaction>
</comment>
<keyword evidence="4 8" id="KW-0547">Nucleotide-binding</keyword>
<dbReference type="InterPro" id="IPR000559">
    <property type="entry name" value="Formate_THF_ligase"/>
</dbReference>
<dbReference type="Pfam" id="PF01268">
    <property type="entry name" value="FTHFS"/>
    <property type="match status" value="1"/>
</dbReference>
<evidence type="ECO:0000256" key="3">
    <source>
        <dbReference type="ARBA" id="ARBA00022598"/>
    </source>
</evidence>
<proteinExistence type="inferred from homology"/>
<comment type="caution">
    <text evidence="9">The sequence shown here is derived from an EMBL/GenBank/DDBJ whole genome shotgun (WGS) entry which is preliminary data.</text>
</comment>
<name>A0A4Y4EZ83_9GAMM</name>
<evidence type="ECO:0000256" key="8">
    <source>
        <dbReference type="HAMAP-Rule" id="MF_01543"/>
    </source>
</evidence>
<comment type="pathway">
    <text evidence="1 8">One-carbon metabolism; tetrahydrofolate interconversion.</text>
</comment>
<dbReference type="Gene3D" id="3.10.410.10">
    <property type="entry name" value="Formyltetrahydrofolate synthetase, domain 3"/>
    <property type="match status" value="1"/>
</dbReference>
<feature type="binding site" evidence="8">
    <location>
        <begin position="96"/>
        <end position="103"/>
    </location>
    <ligand>
        <name>ATP</name>
        <dbReference type="ChEBI" id="CHEBI:30616"/>
    </ligand>
</feature>
<evidence type="ECO:0000256" key="6">
    <source>
        <dbReference type="ARBA" id="ARBA00049033"/>
    </source>
</evidence>
<dbReference type="EMBL" id="BJOC01000028">
    <property type="protein sequence ID" value="GED23139.1"/>
    <property type="molecule type" value="Genomic_DNA"/>
</dbReference>
<comment type="similarity">
    <text evidence="7 8">Belongs to the formate--tetrahydrofolate ligase family.</text>
</comment>
<dbReference type="NCBIfam" id="NF010030">
    <property type="entry name" value="PRK13505.1"/>
    <property type="match status" value="1"/>
</dbReference>
<evidence type="ECO:0000256" key="5">
    <source>
        <dbReference type="ARBA" id="ARBA00022840"/>
    </source>
</evidence>
<dbReference type="InterPro" id="IPR027417">
    <property type="entry name" value="P-loop_NTPase"/>
</dbReference>
<dbReference type="RefSeq" id="WP_141320547.1">
    <property type="nucleotide sequence ID" value="NZ_BJOC01000028.1"/>
</dbReference>
<dbReference type="EC" id="6.3.4.3" evidence="8"/>
<organism evidence="9 10">
    <name type="scientific">Halomonas halmophila</name>
    <dbReference type="NCBI Taxonomy" id="252"/>
    <lineage>
        <taxon>Bacteria</taxon>
        <taxon>Pseudomonadati</taxon>
        <taxon>Pseudomonadota</taxon>
        <taxon>Gammaproteobacteria</taxon>
        <taxon>Oceanospirillales</taxon>
        <taxon>Halomonadaceae</taxon>
        <taxon>Halomonas</taxon>
    </lineage>
</organism>
<dbReference type="GO" id="GO:0004329">
    <property type="term" value="F:formate-tetrahydrofolate ligase activity"/>
    <property type="evidence" value="ECO:0007669"/>
    <property type="project" value="UniProtKB-UniRule"/>
</dbReference>
<dbReference type="Proteomes" id="UP000319812">
    <property type="component" value="Unassembled WGS sequence"/>
</dbReference>
<gene>
    <name evidence="8 9" type="primary">fhs</name>
    <name evidence="9" type="ORF">HHA01_21160</name>
</gene>
<dbReference type="Gene3D" id="3.40.50.300">
    <property type="entry name" value="P-loop containing nucleotide triphosphate hydrolases"/>
    <property type="match status" value="1"/>
</dbReference>
<reference evidence="9 10" key="1">
    <citation type="submission" date="2019-06" db="EMBL/GenBank/DDBJ databases">
        <title>Whole genome shotgun sequence of Halomonas halmophila NBRC 15537.</title>
        <authorList>
            <person name="Hosoyama A."/>
            <person name="Uohara A."/>
            <person name="Ohji S."/>
            <person name="Ichikawa N."/>
        </authorList>
    </citation>
    <scope>NUCLEOTIDE SEQUENCE [LARGE SCALE GENOMIC DNA]</scope>
    <source>
        <strain evidence="9 10">NBRC 15537</strain>
    </source>
</reference>
<sequence length="585" mass="62068">MNDYRPWQTPESPMEEATLCEATATPEWPPPGSPDSVIARAVSPWPIHDVAARLGIEASRLLPFGHDKAKLPHDFTDELAERPQGKLVLVTAITPTPAGEGKTTTTVGLGDGLSRIGQRAAICLREPSLGPCFGMKGGAAGGGRSQVIPMEDINLHFTGDFHAISSAHNLLAAQIDNHLYWGNALDLDPERITWKRTMDMNDRALRQLIVGEGGQGVPRRDGFDITAASEIMAILCLARDLDDLQWRLGEIVVARTRDGAPVRARDLEVQGAMAVLLKQALAPNLVQTLEHTPAFVHGGPFANIAHGCNSVMATRSALALADVVVTEAGFGADLGAEKFFNIKCRQAGLSPSAVVVVATLRALKMHGGIAREALGQPDPEAVRRGAANLARHVANLQGAGVPLVVAINQFDQDSSEEHAVLREACDAMGVEVVLSRHWQEGSAGSEELAERVMALLDGATPEPRLSYADDAGLADKLRAIATQHYGAADIQLEERAQHQLEEYEALGYGHLPVCIAKTPYSFAADPEMGGLAAGHVLPIRELELAAGAGFVVALCGTIMRMPGMPERPASAGMGLDAAGEIEGLS</sequence>
<evidence type="ECO:0000313" key="10">
    <source>
        <dbReference type="Proteomes" id="UP000319812"/>
    </source>
</evidence>
<evidence type="ECO:0000256" key="2">
    <source>
        <dbReference type="ARBA" id="ARBA00022563"/>
    </source>
</evidence>
<dbReference type="GO" id="GO:0005524">
    <property type="term" value="F:ATP binding"/>
    <property type="evidence" value="ECO:0007669"/>
    <property type="project" value="UniProtKB-UniRule"/>
</dbReference>
<protein>
    <recommendedName>
        <fullName evidence="8">Formate--tetrahydrofolate ligase</fullName>
        <ecNumber evidence="8">6.3.4.3</ecNumber>
    </recommendedName>
    <alternativeName>
        <fullName evidence="8">Formyltetrahydrofolate synthetase</fullName>
        <shortName evidence="8">FHS</shortName>
        <shortName evidence="8">FTHFS</shortName>
    </alternativeName>
</protein>
<dbReference type="PROSITE" id="PS00721">
    <property type="entry name" value="FTHFS_1"/>
    <property type="match status" value="1"/>
</dbReference>
<evidence type="ECO:0000256" key="7">
    <source>
        <dbReference type="ARBA" id="ARBA00061363"/>
    </source>
</evidence>
<dbReference type="GO" id="GO:0035999">
    <property type="term" value="P:tetrahydrofolate interconversion"/>
    <property type="evidence" value="ECO:0007669"/>
    <property type="project" value="UniProtKB-UniRule"/>
</dbReference>
<evidence type="ECO:0000256" key="1">
    <source>
        <dbReference type="ARBA" id="ARBA00004777"/>
    </source>
</evidence>
<evidence type="ECO:0000256" key="4">
    <source>
        <dbReference type="ARBA" id="ARBA00022741"/>
    </source>
</evidence>
<dbReference type="HAMAP" id="MF_01543">
    <property type="entry name" value="FTHFS"/>
    <property type="match status" value="1"/>
</dbReference>
<accession>A0A4Y4EZ83</accession>
<keyword evidence="2 8" id="KW-0554">One-carbon metabolism</keyword>
<dbReference type="InterPro" id="IPR020628">
    <property type="entry name" value="Formate_THF_ligase_CS"/>
</dbReference>
<dbReference type="CDD" id="cd00477">
    <property type="entry name" value="FTHFS"/>
    <property type="match status" value="1"/>
</dbReference>
<dbReference type="OrthoDB" id="9761733at2"/>
<keyword evidence="10" id="KW-1185">Reference proteome</keyword>
<keyword evidence="3 8" id="KW-0436">Ligase</keyword>
<dbReference type="AlphaFoldDB" id="A0A4Y4EZ83"/>
<evidence type="ECO:0000313" key="9">
    <source>
        <dbReference type="EMBL" id="GED23139.1"/>
    </source>
</evidence>
<dbReference type="Gene3D" id="3.30.1510.10">
    <property type="entry name" value="Domain 2, N(10)-formyltetrahydrofolate synthetase"/>
    <property type="match status" value="1"/>
</dbReference>
<dbReference type="SUPFAM" id="SSF52540">
    <property type="entry name" value="P-loop containing nucleoside triphosphate hydrolases"/>
    <property type="match status" value="1"/>
</dbReference>
<dbReference type="PROSITE" id="PS00722">
    <property type="entry name" value="FTHFS_2"/>
    <property type="match status" value="1"/>
</dbReference>
<dbReference type="FunFam" id="3.10.410.10:FF:000001">
    <property type="entry name" value="Putative formate--tetrahydrofolate ligase"/>
    <property type="match status" value="1"/>
</dbReference>
<keyword evidence="5 8" id="KW-0067">ATP-binding</keyword>
<dbReference type="UniPathway" id="UPA00193"/>